<reference evidence="5 6" key="1">
    <citation type="submission" date="2018-05" db="EMBL/GenBank/DDBJ databases">
        <title>Genome sequencing and assembly of the regulated plant pathogen Lachnellula willkommii and related sister species for the development of diagnostic species identification markers.</title>
        <authorList>
            <person name="Giroux E."/>
            <person name="Bilodeau G."/>
        </authorList>
    </citation>
    <scope>NUCLEOTIDE SEQUENCE [LARGE SCALE GENOMIC DNA]</scope>
    <source>
        <strain evidence="5 6">CBS 185.66</strain>
    </source>
</reference>
<feature type="active site" description="Tele-phosphohistidine intermediate" evidence="2">
    <location>
        <position position="8"/>
    </location>
</feature>
<dbReference type="GO" id="GO:0045820">
    <property type="term" value="P:negative regulation of glycolytic process"/>
    <property type="evidence" value="ECO:0007669"/>
    <property type="project" value="TreeGrafter"/>
</dbReference>
<sequence length="311" mass="33804">MRLFLIRHGETVHNVAGVYAGITDSALTNHGVLQAARLGAHLAATDVKVSHIFSSDLQRAANTAEAIRVAQSPTPQAVVQLHLLREQDFGFYEGKTFSQRPRDPSGRDVHLDAHRNDPGFRDVESKESMMARVDAFVDVHLFPLFAVVRDEHSIVVVAHGIILNYLWRSILKRFPPANVAIATSADRGLSLDYIGGWSNTGVLDLEVKLRPGVIPVQEKPTYGPPLEVPPTLSSAEAGPPELSQQSTGVSSSATISAPVSRPVLSHILLTVKAVNSLEHLNGLKKTRGGIGSLKHDPSQKTMDSFFKKRTD</sequence>
<evidence type="ECO:0000256" key="3">
    <source>
        <dbReference type="PIRSR" id="PIRSR613078-2"/>
    </source>
</evidence>
<dbReference type="EMBL" id="QGMH01000061">
    <property type="protein sequence ID" value="TVY26810.1"/>
    <property type="molecule type" value="Genomic_DNA"/>
</dbReference>
<keyword evidence="1" id="KW-0378">Hydrolase</keyword>
<evidence type="ECO:0000256" key="4">
    <source>
        <dbReference type="SAM" id="MobiDB-lite"/>
    </source>
</evidence>
<protein>
    <submittedName>
        <fullName evidence="5">Putative phosphatase</fullName>
    </submittedName>
</protein>
<dbReference type="AlphaFoldDB" id="A0A8H8R324"/>
<name>A0A8H8R324_9HELO</name>
<feature type="binding site" evidence="3">
    <location>
        <position position="59"/>
    </location>
    <ligand>
        <name>substrate</name>
    </ligand>
</feature>
<organism evidence="5 6">
    <name type="scientific">Lachnellula hyalina</name>
    <dbReference type="NCBI Taxonomy" id="1316788"/>
    <lineage>
        <taxon>Eukaryota</taxon>
        <taxon>Fungi</taxon>
        <taxon>Dikarya</taxon>
        <taxon>Ascomycota</taxon>
        <taxon>Pezizomycotina</taxon>
        <taxon>Leotiomycetes</taxon>
        <taxon>Helotiales</taxon>
        <taxon>Lachnaceae</taxon>
        <taxon>Lachnellula</taxon>
    </lineage>
</organism>
<feature type="binding site" evidence="3">
    <location>
        <begin position="7"/>
        <end position="14"/>
    </location>
    <ligand>
        <name>substrate</name>
    </ligand>
</feature>
<feature type="region of interest" description="Disordered" evidence="4">
    <location>
        <begin position="285"/>
        <end position="311"/>
    </location>
</feature>
<dbReference type="SMART" id="SM00855">
    <property type="entry name" value="PGAM"/>
    <property type="match status" value="1"/>
</dbReference>
<dbReference type="GO" id="GO:0043456">
    <property type="term" value="P:regulation of pentose-phosphate shunt"/>
    <property type="evidence" value="ECO:0007669"/>
    <property type="project" value="TreeGrafter"/>
</dbReference>
<dbReference type="Pfam" id="PF00300">
    <property type="entry name" value="His_Phos_1"/>
    <property type="match status" value="1"/>
</dbReference>
<evidence type="ECO:0000313" key="6">
    <source>
        <dbReference type="Proteomes" id="UP000431533"/>
    </source>
</evidence>
<dbReference type="CDD" id="cd07067">
    <property type="entry name" value="HP_PGM_like"/>
    <property type="match status" value="1"/>
</dbReference>
<dbReference type="PANTHER" id="PTHR46517:SF1">
    <property type="entry name" value="FRUCTOSE-2,6-BISPHOSPHATASE TIGAR"/>
    <property type="match status" value="1"/>
</dbReference>
<feature type="active site" description="Proton donor/acceptor" evidence="2">
    <location>
        <position position="86"/>
    </location>
</feature>
<dbReference type="PANTHER" id="PTHR46517">
    <property type="entry name" value="FRUCTOSE-2,6-BISPHOSPHATASE TIGAR"/>
    <property type="match status" value="1"/>
</dbReference>
<proteinExistence type="predicted"/>
<dbReference type="InterPro" id="IPR051695">
    <property type="entry name" value="Phosphoglycerate_Mutase"/>
</dbReference>
<comment type="caution">
    <text evidence="5">The sequence shown here is derived from an EMBL/GenBank/DDBJ whole genome shotgun (WGS) entry which is preliminary data.</text>
</comment>
<dbReference type="InterPro" id="IPR029033">
    <property type="entry name" value="His_PPase_superfam"/>
</dbReference>
<evidence type="ECO:0000313" key="5">
    <source>
        <dbReference type="EMBL" id="TVY26810.1"/>
    </source>
</evidence>
<evidence type="ECO:0000256" key="2">
    <source>
        <dbReference type="PIRSR" id="PIRSR613078-1"/>
    </source>
</evidence>
<dbReference type="Gene3D" id="3.40.50.1240">
    <property type="entry name" value="Phosphoglycerate mutase-like"/>
    <property type="match status" value="1"/>
</dbReference>
<feature type="region of interest" description="Disordered" evidence="4">
    <location>
        <begin position="218"/>
        <end position="249"/>
    </location>
</feature>
<accession>A0A8H8R324</accession>
<dbReference type="SUPFAM" id="SSF53254">
    <property type="entry name" value="Phosphoglycerate mutase-like"/>
    <property type="match status" value="1"/>
</dbReference>
<gene>
    <name evidence="5" type="ORF">LHYA1_G004806</name>
</gene>
<dbReference type="GO" id="GO:0004331">
    <property type="term" value="F:fructose-2,6-bisphosphate 2-phosphatase activity"/>
    <property type="evidence" value="ECO:0007669"/>
    <property type="project" value="TreeGrafter"/>
</dbReference>
<dbReference type="GO" id="GO:0005829">
    <property type="term" value="C:cytosol"/>
    <property type="evidence" value="ECO:0007669"/>
    <property type="project" value="TreeGrafter"/>
</dbReference>
<evidence type="ECO:0000256" key="1">
    <source>
        <dbReference type="ARBA" id="ARBA00022801"/>
    </source>
</evidence>
<dbReference type="RefSeq" id="XP_031005598.1">
    <property type="nucleotide sequence ID" value="XM_031149761.1"/>
</dbReference>
<dbReference type="PROSITE" id="PS00175">
    <property type="entry name" value="PG_MUTASE"/>
    <property type="match status" value="1"/>
</dbReference>
<dbReference type="Proteomes" id="UP000431533">
    <property type="component" value="Unassembled WGS sequence"/>
</dbReference>
<keyword evidence="6" id="KW-1185">Reference proteome</keyword>
<dbReference type="GeneID" id="41985004"/>
<dbReference type="InterPro" id="IPR013078">
    <property type="entry name" value="His_Pase_superF_clade-1"/>
</dbReference>
<dbReference type="OrthoDB" id="354304at2759"/>
<dbReference type="InterPro" id="IPR001345">
    <property type="entry name" value="PG/BPGM_mutase_AS"/>
</dbReference>